<dbReference type="Gene3D" id="1.25.40.10">
    <property type="entry name" value="Tetratricopeptide repeat domain"/>
    <property type="match status" value="4"/>
</dbReference>
<dbReference type="Pfam" id="PF00691">
    <property type="entry name" value="OmpA"/>
    <property type="match status" value="1"/>
</dbReference>
<proteinExistence type="predicted"/>
<evidence type="ECO:0000256" key="1">
    <source>
        <dbReference type="ARBA" id="ARBA00004442"/>
    </source>
</evidence>
<feature type="repeat" description="TPR" evidence="5">
    <location>
        <begin position="110"/>
        <end position="143"/>
    </location>
</feature>
<evidence type="ECO:0000313" key="11">
    <source>
        <dbReference type="Proteomes" id="UP000215559"/>
    </source>
</evidence>
<reference evidence="10 11" key="1">
    <citation type="submission" date="2017-07" db="EMBL/GenBank/DDBJ databases">
        <title>Recovery of genomes from metagenomes via a dereplication, aggregation, and scoring strategy.</title>
        <authorList>
            <person name="Sieber C.M."/>
            <person name="Probst A.J."/>
            <person name="Sharrar A."/>
            <person name="Thomas B.C."/>
            <person name="Hess M."/>
            <person name="Tringe S.G."/>
            <person name="Banfield J.F."/>
        </authorList>
    </citation>
    <scope>NUCLEOTIDE SEQUENCE [LARGE SCALE GENOMIC DNA]</scope>
    <source>
        <strain evidence="10">JGI_Cruoil_03_51_56</strain>
    </source>
</reference>
<dbReference type="InterPro" id="IPR036737">
    <property type="entry name" value="OmpA-like_sf"/>
</dbReference>
<keyword evidence="2" id="KW-0732">Signal</keyword>
<keyword evidence="8" id="KW-1133">Transmembrane helix</keyword>
<dbReference type="InterPro" id="IPR006664">
    <property type="entry name" value="OMP_bac"/>
</dbReference>
<dbReference type="CDD" id="cd07185">
    <property type="entry name" value="OmpA_C-like"/>
    <property type="match status" value="1"/>
</dbReference>
<evidence type="ECO:0000256" key="2">
    <source>
        <dbReference type="ARBA" id="ARBA00022729"/>
    </source>
</evidence>
<feature type="domain" description="OmpA-like" evidence="9">
    <location>
        <begin position="535"/>
        <end position="648"/>
    </location>
</feature>
<feature type="region of interest" description="Disordered" evidence="7">
    <location>
        <begin position="469"/>
        <end position="533"/>
    </location>
</feature>
<name>A0A235BW23_UNCW3</name>
<keyword evidence="5" id="KW-0802">TPR repeat</keyword>
<comment type="caution">
    <text evidence="10">The sequence shown here is derived from an EMBL/GenBank/DDBJ whole genome shotgun (WGS) entry which is preliminary data.</text>
</comment>
<dbReference type="InterPro" id="IPR019734">
    <property type="entry name" value="TPR_rpt"/>
</dbReference>
<dbReference type="InterPro" id="IPR050330">
    <property type="entry name" value="Bact_OuterMem_StrucFunc"/>
</dbReference>
<feature type="compositionally biased region" description="Basic and acidic residues" evidence="7">
    <location>
        <begin position="486"/>
        <end position="503"/>
    </location>
</feature>
<dbReference type="InterPro" id="IPR039565">
    <property type="entry name" value="BamD-like"/>
</dbReference>
<feature type="transmembrane region" description="Helical" evidence="8">
    <location>
        <begin position="42"/>
        <end position="64"/>
    </location>
</feature>
<dbReference type="SUPFAM" id="SSF48452">
    <property type="entry name" value="TPR-like"/>
    <property type="match status" value="2"/>
</dbReference>
<dbReference type="GO" id="GO:0009279">
    <property type="term" value="C:cell outer membrane"/>
    <property type="evidence" value="ECO:0007669"/>
    <property type="project" value="UniProtKB-SubCell"/>
</dbReference>
<dbReference type="PANTHER" id="PTHR30329">
    <property type="entry name" value="STATOR ELEMENT OF FLAGELLAR MOTOR COMPLEX"/>
    <property type="match status" value="1"/>
</dbReference>
<dbReference type="InterPro" id="IPR011990">
    <property type="entry name" value="TPR-like_helical_dom_sf"/>
</dbReference>
<evidence type="ECO:0000313" key="10">
    <source>
        <dbReference type="EMBL" id="OYD16593.1"/>
    </source>
</evidence>
<keyword evidence="3 6" id="KW-0472">Membrane</keyword>
<evidence type="ECO:0000256" key="6">
    <source>
        <dbReference type="PROSITE-ProRule" id="PRU00473"/>
    </source>
</evidence>
<dbReference type="PROSITE" id="PS51123">
    <property type="entry name" value="OMPA_2"/>
    <property type="match status" value="1"/>
</dbReference>
<keyword evidence="8" id="KW-0812">Transmembrane</keyword>
<accession>A0A235BW23</accession>
<dbReference type="Gene3D" id="3.30.1330.60">
    <property type="entry name" value="OmpA-like domain"/>
    <property type="match status" value="1"/>
</dbReference>
<dbReference type="PANTHER" id="PTHR30329:SF21">
    <property type="entry name" value="LIPOPROTEIN YIAD-RELATED"/>
    <property type="match status" value="1"/>
</dbReference>
<dbReference type="InterPro" id="IPR006665">
    <property type="entry name" value="OmpA-like"/>
</dbReference>
<dbReference type="Pfam" id="PF13174">
    <property type="entry name" value="TPR_6"/>
    <property type="match status" value="1"/>
</dbReference>
<dbReference type="PRINTS" id="PR01021">
    <property type="entry name" value="OMPADOMAIN"/>
</dbReference>
<evidence type="ECO:0000256" key="8">
    <source>
        <dbReference type="SAM" id="Phobius"/>
    </source>
</evidence>
<evidence type="ECO:0000256" key="5">
    <source>
        <dbReference type="PROSITE-ProRule" id="PRU00339"/>
    </source>
</evidence>
<evidence type="ECO:0000256" key="4">
    <source>
        <dbReference type="ARBA" id="ARBA00023237"/>
    </source>
</evidence>
<evidence type="ECO:0000259" key="9">
    <source>
        <dbReference type="PROSITE" id="PS51123"/>
    </source>
</evidence>
<feature type="compositionally biased region" description="Basic and acidic residues" evidence="7">
    <location>
        <begin position="514"/>
        <end position="533"/>
    </location>
</feature>
<sequence length="648" mass="74259">MTIMSEFDDIARAEVCFQADNCLSLTRLVCLTAAGRGIKFCVWIRLLVLILLLGADCAYFNTFYNAQNSYKQGLTLKEQGQAVQAKSKFEKSIEKSAVVISRWPNSRWVDDATFLIGMSYYQMGHYSKAMRHFEQLVLAFPNSGLVPQAQLYRGLALLKDKQYGVARVVLDNVRKDYPGLRDAASFHLAEALFNREDYDCAIDSLSAFVEHFPHSRYVDTAVEDLARASFSLKRWDKAEYWYRKYARVVHEPKERARAKLKVAACLLEQGNYKQAIAQVDDVLGRYRELDDEANLLLGRSLAEVGRDKEALETWAKVRGRSNFGAEAFFRIGKYHEEHNDFALARVYYDTAKSRRANSDYGVLAVKRLALLDAFALGDSSEREPAKAMFLLAEVHNLNLGEYDEAMRLYQAVHDSFPQSKLAPKGLFAKAWILKNVKNDTGIALELAEKIIKEYPETDYADESRRWLGLPVPKRKPRPESVAVKTDTAELAEKPTEPREEHRPGMPTHKPGRVVKPEQEKPDTGRTEPEADTVTYRKQENLELEIVHFDFDKWAIRPDDAEALKRDTALLNEYPFTKLEIVGHCDPRGTEEYNMVLGLKRAEVVMDFLVELGVPKDRMSVRSEGEHRPISTRPEEYWLDRRVEFEITR</sequence>
<protein>
    <recommendedName>
        <fullName evidence="9">OmpA-like domain-containing protein</fullName>
    </recommendedName>
</protein>
<dbReference type="SUPFAM" id="SSF103088">
    <property type="entry name" value="OmpA-like"/>
    <property type="match status" value="1"/>
</dbReference>
<dbReference type="SMART" id="SM00028">
    <property type="entry name" value="TPR"/>
    <property type="match status" value="5"/>
</dbReference>
<dbReference type="PROSITE" id="PS50005">
    <property type="entry name" value="TPR"/>
    <property type="match status" value="1"/>
</dbReference>
<dbReference type="EMBL" id="NOZP01000044">
    <property type="protein sequence ID" value="OYD16593.1"/>
    <property type="molecule type" value="Genomic_DNA"/>
</dbReference>
<gene>
    <name evidence="10" type="ORF">CH330_02415</name>
</gene>
<dbReference type="AlphaFoldDB" id="A0A235BW23"/>
<evidence type="ECO:0000256" key="7">
    <source>
        <dbReference type="SAM" id="MobiDB-lite"/>
    </source>
</evidence>
<organism evidence="10 11">
    <name type="scientific">candidate division WOR-3 bacterium JGI_Cruoil_03_51_56</name>
    <dbReference type="NCBI Taxonomy" id="1973747"/>
    <lineage>
        <taxon>Bacteria</taxon>
        <taxon>Bacteria division WOR-3</taxon>
    </lineage>
</organism>
<dbReference type="Pfam" id="PF13525">
    <property type="entry name" value="YfiO"/>
    <property type="match status" value="1"/>
</dbReference>
<keyword evidence="4" id="KW-0998">Cell outer membrane</keyword>
<dbReference type="Proteomes" id="UP000215559">
    <property type="component" value="Unassembled WGS sequence"/>
</dbReference>
<comment type="subcellular location">
    <subcellularLocation>
        <location evidence="1">Cell outer membrane</location>
    </subcellularLocation>
</comment>
<evidence type="ECO:0000256" key="3">
    <source>
        <dbReference type="ARBA" id="ARBA00023136"/>
    </source>
</evidence>